<dbReference type="InterPro" id="IPR027267">
    <property type="entry name" value="AH/BAR_dom_sf"/>
</dbReference>
<dbReference type="Gene3D" id="2.30.29.30">
    <property type="entry name" value="Pleckstrin-homology domain (PH domain)/Phosphotyrosine-binding domain (PTB)"/>
    <property type="match status" value="1"/>
</dbReference>
<feature type="region of interest" description="Disordered" evidence="2">
    <location>
        <begin position="1"/>
        <end position="160"/>
    </location>
</feature>
<dbReference type="Pfam" id="PF20399">
    <property type="entry name" value="PH_20"/>
    <property type="match status" value="1"/>
</dbReference>
<dbReference type="PANTHER" id="PTHR31941:SF16">
    <property type="entry name" value="PHOSPHATIDYLINOSITOL 4,5-BISPHOSPHATE-BINDING PROTEIN SLM1-RELATED"/>
    <property type="match status" value="1"/>
</dbReference>
<dbReference type="Proteomes" id="UP000800094">
    <property type="component" value="Unassembled WGS sequence"/>
</dbReference>
<dbReference type="CDD" id="cd13311">
    <property type="entry name" value="PH_Slm1"/>
    <property type="match status" value="1"/>
</dbReference>
<feature type="compositionally biased region" description="Low complexity" evidence="2">
    <location>
        <begin position="53"/>
        <end position="62"/>
    </location>
</feature>
<accession>A0A6A6IRE1</accession>
<dbReference type="InterPro" id="IPR011993">
    <property type="entry name" value="PH-like_dom_sf"/>
</dbReference>
<dbReference type="PROSITE" id="PS50003">
    <property type="entry name" value="PH_DOMAIN"/>
    <property type="match status" value="1"/>
</dbReference>
<dbReference type="Gene3D" id="1.20.1270.60">
    <property type="entry name" value="Arfaptin homology (AH) domain/BAR domain"/>
    <property type="match status" value="1"/>
</dbReference>
<feature type="domain" description="PH" evidence="3">
    <location>
        <begin position="431"/>
        <end position="536"/>
    </location>
</feature>
<evidence type="ECO:0000256" key="1">
    <source>
        <dbReference type="ARBA" id="ARBA00022553"/>
    </source>
</evidence>
<dbReference type="InterPro" id="IPR001849">
    <property type="entry name" value="PH_domain"/>
</dbReference>
<feature type="compositionally biased region" description="Polar residues" evidence="2">
    <location>
        <begin position="608"/>
        <end position="617"/>
    </location>
</feature>
<name>A0A6A6IRE1_9PLEO</name>
<feature type="region of interest" description="Disordered" evidence="2">
    <location>
        <begin position="837"/>
        <end position="883"/>
    </location>
</feature>
<feature type="compositionally biased region" description="Basic and acidic residues" evidence="2">
    <location>
        <begin position="63"/>
        <end position="78"/>
    </location>
</feature>
<feature type="compositionally biased region" description="Polar residues" evidence="2">
    <location>
        <begin position="92"/>
        <end position="110"/>
    </location>
</feature>
<dbReference type="Pfam" id="PF20400">
    <property type="entry name" value="BAR_4"/>
    <property type="match status" value="1"/>
</dbReference>
<feature type="region of interest" description="Disordered" evidence="2">
    <location>
        <begin position="693"/>
        <end position="717"/>
    </location>
</feature>
<evidence type="ECO:0000313" key="5">
    <source>
        <dbReference type="Proteomes" id="UP000800094"/>
    </source>
</evidence>
<evidence type="ECO:0000313" key="4">
    <source>
        <dbReference type="EMBL" id="KAF2252648.1"/>
    </source>
</evidence>
<keyword evidence="5" id="KW-1185">Reference proteome</keyword>
<protein>
    <recommendedName>
        <fullName evidence="3">PH domain-containing protein</fullName>
    </recommendedName>
</protein>
<evidence type="ECO:0000256" key="2">
    <source>
        <dbReference type="SAM" id="MobiDB-lite"/>
    </source>
</evidence>
<gene>
    <name evidence="4" type="ORF">BU26DRAFT_529660</name>
</gene>
<dbReference type="InterPro" id="IPR043453">
    <property type="entry name" value="Slm1_PH"/>
</dbReference>
<dbReference type="InterPro" id="IPR046869">
    <property type="entry name" value="SLM1/RGC1-like_PH"/>
</dbReference>
<dbReference type="RefSeq" id="XP_033687652.1">
    <property type="nucleotide sequence ID" value="XM_033830912.1"/>
</dbReference>
<feature type="region of interest" description="Disordered" evidence="2">
    <location>
        <begin position="549"/>
        <end position="663"/>
    </location>
</feature>
<dbReference type="SMART" id="SM00233">
    <property type="entry name" value="PH"/>
    <property type="match status" value="1"/>
</dbReference>
<dbReference type="GeneID" id="54584242"/>
<evidence type="ECO:0000259" key="3">
    <source>
        <dbReference type="PROSITE" id="PS50003"/>
    </source>
</evidence>
<dbReference type="PANTHER" id="PTHR31941">
    <property type="entry name" value="CYTOSKELETAL SIGNALING PROTEIN SLM1"/>
    <property type="match status" value="1"/>
</dbReference>
<feature type="compositionally biased region" description="Low complexity" evidence="2">
    <location>
        <begin position="696"/>
        <end position="708"/>
    </location>
</feature>
<dbReference type="OrthoDB" id="5598057at2759"/>
<feature type="compositionally biased region" description="Low complexity" evidence="2">
    <location>
        <begin position="552"/>
        <end position="563"/>
    </location>
</feature>
<dbReference type="SUPFAM" id="SSF50729">
    <property type="entry name" value="PH domain-like"/>
    <property type="match status" value="1"/>
</dbReference>
<organism evidence="4 5">
    <name type="scientific">Trematosphaeria pertusa</name>
    <dbReference type="NCBI Taxonomy" id="390896"/>
    <lineage>
        <taxon>Eukaryota</taxon>
        <taxon>Fungi</taxon>
        <taxon>Dikarya</taxon>
        <taxon>Ascomycota</taxon>
        <taxon>Pezizomycotina</taxon>
        <taxon>Dothideomycetes</taxon>
        <taxon>Pleosporomycetidae</taxon>
        <taxon>Pleosporales</taxon>
        <taxon>Massarineae</taxon>
        <taxon>Trematosphaeriaceae</taxon>
        <taxon>Trematosphaeria</taxon>
    </lineage>
</organism>
<feature type="compositionally biased region" description="Low complexity" evidence="2">
    <location>
        <begin position="650"/>
        <end position="663"/>
    </location>
</feature>
<dbReference type="EMBL" id="ML987192">
    <property type="protein sequence ID" value="KAF2252648.1"/>
    <property type="molecule type" value="Genomic_DNA"/>
</dbReference>
<dbReference type="InterPro" id="IPR046868">
    <property type="entry name" value="BAR_4"/>
</dbReference>
<dbReference type="SUPFAM" id="SSF103657">
    <property type="entry name" value="BAR/IMD domain-like"/>
    <property type="match status" value="1"/>
</dbReference>
<reference evidence="4" key="1">
    <citation type="journal article" date="2020" name="Stud. Mycol.">
        <title>101 Dothideomycetes genomes: a test case for predicting lifestyles and emergence of pathogens.</title>
        <authorList>
            <person name="Haridas S."/>
            <person name="Albert R."/>
            <person name="Binder M."/>
            <person name="Bloem J."/>
            <person name="Labutti K."/>
            <person name="Salamov A."/>
            <person name="Andreopoulos B."/>
            <person name="Baker S."/>
            <person name="Barry K."/>
            <person name="Bills G."/>
            <person name="Bluhm B."/>
            <person name="Cannon C."/>
            <person name="Castanera R."/>
            <person name="Culley D."/>
            <person name="Daum C."/>
            <person name="Ezra D."/>
            <person name="Gonzalez J."/>
            <person name="Henrissat B."/>
            <person name="Kuo A."/>
            <person name="Liang C."/>
            <person name="Lipzen A."/>
            <person name="Lutzoni F."/>
            <person name="Magnuson J."/>
            <person name="Mondo S."/>
            <person name="Nolan M."/>
            <person name="Ohm R."/>
            <person name="Pangilinan J."/>
            <person name="Park H.-J."/>
            <person name="Ramirez L."/>
            <person name="Alfaro M."/>
            <person name="Sun H."/>
            <person name="Tritt A."/>
            <person name="Yoshinaga Y."/>
            <person name="Zwiers L.-H."/>
            <person name="Turgeon B."/>
            <person name="Goodwin S."/>
            <person name="Spatafora J."/>
            <person name="Crous P."/>
            <person name="Grigoriev I."/>
        </authorList>
    </citation>
    <scope>NUCLEOTIDE SEQUENCE</scope>
    <source>
        <strain evidence="4">CBS 122368</strain>
    </source>
</reference>
<sequence length="883" mass="96373">MATPRPVTPSAGYNGVPTPHDPSHLSRGYGASSQLAVDANDFATTPANPVDASPLSQSLQRQPSERLGRFEEDFDARTRGSSILADGDLPQRSASRASTLNQGAAPSRSGTLKKRSSVKRTGSLKRSGSRRSLHAGSIRGVSIDDEERGSGRHNSVFYTPVPTSGSPTEILANRFQAWRKLLKDLITYFREVATSYEHRSKALLKVSNVINNTNAPSIFMLEGGLNDANRILRDYHKQAVTESNKAKEIESEVINQLSGLRADLGQKIKEIKSLSGDFKNSVEKEKETTRKCVAALEESLSLVDSDPSAIAGKGDPFVVRLGVDRQVERQIDEENYLHRAYLNLENSGRELESIVVGEIQKAYNALASILKREADESYSTIERLRNGPVGMPRDLEWNQFVTNDPHFVNPNLPLRRLEDIEYPGKNHPAAAEVRAGMLERKSKYLKSYTPGWYVLSPTHLHEFKSADRIYTQPPVMSLLLSDQKLGSHSQPGSSSHKFVLKGRQTGSMHRGHTWVFRAETYDTMLAWYDDIKNLIDKTGAERNAFVRRHARSVSAGSARSVSSDGALEEDEADEVPFSANQSMTNEAPKENSGPPERPSPGGRFPSDVQISRNLQAASSSRSSSEVGHDITTASGGLQGAYPPYPTDSKAYQQVQQPQQSQAAYANHDAYGYNAENAYQSPPPALAPMQTQTSYYANNNPPANPVKNNCEPAPNPYQAPIQAQAYEPQQYVQRHDSTYGDWMAPAVGGAAAGALGAEAYHQYEQGQQQQQPVLVNDFAQDHLTPEAVPERHPEHTAAPVAVPVSAPAPIMVEPDSLATTPATTDKSFLDEPEAVPVAASSRVANGGTVSSDTSKGFPRMTRNNTDISVSDLHVPGEYPRVNGA</sequence>
<keyword evidence="1" id="KW-0597">Phosphoprotein</keyword>
<dbReference type="AlphaFoldDB" id="A0A6A6IRE1"/>
<proteinExistence type="predicted"/>